<dbReference type="GO" id="GO:0050568">
    <property type="term" value="F:protein-glutamine glutaminase activity"/>
    <property type="evidence" value="ECO:0007669"/>
    <property type="project" value="UniProtKB-UniRule"/>
</dbReference>
<dbReference type="Proteomes" id="UP000602260">
    <property type="component" value="Unassembled WGS sequence"/>
</dbReference>
<gene>
    <name evidence="6" type="primary">cheB</name>
    <name evidence="11" type="ORF">H8S55_11570</name>
</gene>
<dbReference type="InterPro" id="IPR000673">
    <property type="entry name" value="Sig_transdc_resp-reg_Me-estase"/>
</dbReference>
<dbReference type="HAMAP" id="MF_00099">
    <property type="entry name" value="CheB_chemtxs"/>
    <property type="match status" value="1"/>
</dbReference>
<feature type="domain" description="CheB-type methylesterase" evidence="10">
    <location>
        <begin position="159"/>
        <end position="351"/>
    </location>
</feature>
<organism evidence="11 12">
    <name type="scientific">Flintibacter faecis</name>
    <dbReference type="NCBI Taxonomy" id="2763047"/>
    <lineage>
        <taxon>Bacteria</taxon>
        <taxon>Bacillati</taxon>
        <taxon>Bacillota</taxon>
        <taxon>Clostridia</taxon>
        <taxon>Eubacteriales</taxon>
        <taxon>Flintibacter</taxon>
    </lineage>
</organism>
<feature type="active site" evidence="6 7">
    <location>
        <position position="197"/>
    </location>
</feature>
<comment type="function">
    <text evidence="4">May play the central regulatory role in sporulation. It may be an element of the effector pathway responsible for the activation of sporulation genes in response to nutritional stress. Spo0A may act in concert with spo0H (a sigma factor) to control the expression of some genes that are critical to the sporulation process.</text>
</comment>
<feature type="modified residue" description="4-aspartylphosphate" evidence="6 8">
    <location>
        <position position="60"/>
    </location>
</feature>
<comment type="caution">
    <text evidence="11">The sequence shown here is derived from an EMBL/GenBank/DDBJ whole genome shotgun (WGS) entry which is preliminary data.</text>
</comment>
<keyword evidence="3 6" id="KW-0378">Hydrolase</keyword>
<dbReference type="Gene3D" id="3.40.50.2300">
    <property type="match status" value="1"/>
</dbReference>
<comment type="subcellular location">
    <subcellularLocation>
        <location evidence="6">Cytoplasm</location>
    </subcellularLocation>
</comment>
<dbReference type="PROSITE" id="PS50122">
    <property type="entry name" value="CHEB"/>
    <property type="match status" value="1"/>
</dbReference>
<comment type="catalytic activity">
    <reaction evidence="6">
        <text>L-glutaminyl-[protein] + H2O = L-glutamyl-[protein] + NH4(+)</text>
        <dbReference type="Rhea" id="RHEA:16441"/>
        <dbReference type="Rhea" id="RHEA-COMP:10207"/>
        <dbReference type="Rhea" id="RHEA-COMP:10208"/>
        <dbReference type="ChEBI" id="CHEBI:15377"/>
        <dbReference type="ChEBI" id="CHEBI:28938"/>
        <dbReference type="ChEBI" id="CHEBI:29973"/>
        <dbReference type="ChEBI" id="CHEBI:30011"/>
        <dbReference type="EC" id="3.5.1.44"/>
    </reaction>
</comment>
<feature type="active site" evidence="6 7">
    <location>
        <position position="293"/>
    </location>
</feature>
<dbReference type="CDD" id="cd17541">
    <property type="entry name" value="REC_CheB-like"/>
    <property type="match status" value="1"/>
</dbReference>
<dbReference type="RefSeq" id="WP_147561977.1">
    <property type="nucleotide sequence ID" value="NZ_JACOPN010000008.1"/>
</dbReference>
<dbReference type="Pfam" id="PF01339">
    <property type="entry name" value="CheB_methylest"/>
    <property type="match status" value="1"/>
</dbReference>
<dbReference type="GO" id="GO:0006935">
    <property type="term" value="P:chemotaxis"/>
    <property type="evidence" value="ECO:0007669"/>
    <property type="project" value="UniProtKB-UniRule"/>
</dbReference>
<dbReference type="InterPro" id="IPR035909">
    <property type="entry name" value="CheB_C"/>
</dbReference>
<evidence type="ECO:0000256" key="4">
    <source>
        <dbReference type="ARBA" id="ARBA00024867"/>
    </source>
</evidence>
<dbReference type="PIRSF" id="PIRSF000876">
    <property type="entry name" value="RR_chemtxs_CheB"/>
    <property type="match status" value="1"/>
</dbReference>
<dbReference type="Pfam" id="PF00072">
    <property type="entry name" value="Response_reg"/>
    <property type="match status" value="1"/>
</dbReference>
<evidence type="ECO:0000256" key="6">
    <source>
        <dbReference type="HAMAP-Rule" id="MF_00099"/>
    </source>
</evidence>
<evidence type="ECO:0000256" key="7">
    <source>
        <dbReference type="PROSITE-ProRule" id="PRU00050"/>
    </source>
</evidence>
<keyword evidence="12" id="KW-1185">Reference proteome</keyword>
<comment type="function">
    <text evidence="6">Involved in chemotaxis. Part of a chemotaxis signal transduction system that modulates chemotaxis in response to various stimuli. Catalyzes the demethylation of specific methylglutamate residues introduced into the chemoreceptors (methyl-accepting chemotaxis proteins or MCP) by CheR. Also mediates the irreversible deamidation of specific glutamine residues to glutamic acid.</text>
</comment>
<dbReference type="SMART" id="SM00448">
    <property type="entry name" value="REC"/>
    <property type="match status" value="1"/>
</dbReference>
<dbReference type="InterPro" id="IPR011006">
    <property type="entry name" value="CheY-like_superfamily"/>
</dbReference>
<keyword evidence="1 6" id="KW-0963">Cytoplasm</keyword>
<dbReference type="PANTHER" id="PTHR42872:SF6">
    <property type="entry name" value="PROTEIN-GLUTAMATE METHYLESTERASE_PROTEIN-GLUTAMINE GLUTAMINASE"/>
    <property type="match status" value="1"/>
</dbReference>
<dbReference type="CDD" id="cd16432">
    <property type="entry name" value="CheB_Rec"/>
    <property type="match status" value="1"/>
</dbReference>
<keyword evidence="6 8" id="KW-0597">Phosphoprotein</keyword>
<dbReference type="AlphaFoldDB" id="A0A8J6MBJ2"/>
<dbReference type="EC" id="3.5.1.44" evidence="6"/>
<dbReference type="SUPFAM" id="SSF52738">
    <property type="entry name" value="Methylesterase CheB, C-terminal domain"/>
    <property type="match status" value="1"/>
</dbReference>
<dbReference type="Gene3D" id="3.40.50.180">
    <property type="entry name" value="Methylesterase CheB, C-terminal domain"/>
    <property type="match status" value="1"/>
</dbReference>
<dbReference type="EC" id="3.1.1.61" evidence="6"/>
<evidence type="ECO:0000256" key="2">
    <source>
        <dbReference type="ARBA" id="ARBA00022500"/>
    </source>
</evidence>
<evidence type="ECO:0000256" key="3">
    <source>
        <dbReference type="ARBA" id="ARBA00022801"/>
    </source>
</evidence>
<comment type="similarity">
    <text evidence="6">Belongs to the CheB family.</text>
</comment>
<dbReference type="GO" id="GO:0005737">
    <property type="term" value="C:cytoplasm"/>
    <property type="evidence" value="ECO:0007669"/>
    <property type="project" value="UniProtKB-SubCell"/>
</dbReference>
<dbReference type="NCBIfam" id="NF001965">
    <property type="entry name" value="PRK00742.1"/>
    <property type="match status" value="1"/>
</dbReference>
<dbReference type="GO" id="GO:0000156">
    <property type="term" value="F:phosphorelay response regulator activity"/>
    <property type="evidence" value="ECO:0007669"/>
    <property type="project" value="InterPro"/>
</dbReference>
<evidence type="ECO:0000259" key="10">
    <source>
        <dbReference type="PROSITE" id="PS50122"/>
    </source>
</evidence>
<evidence type="ECO:0000256" key="1">
    <source>
        <dbReference type="ARBA" id="ARBA00022490"/>
    </source>
</evidence>
<proteinExistence type="inferred from homology"/>
<name>A0A8J6MBJ2_9FIRM</name>
<evidence type="ECO:0000313" key="12">
    <source>
        <dbReference type="Proteomes" id="UP000602260"/>
    </source>
</evidence>
<dbReference type="SUPFAM" id="SSF52172">
    <property type="entry name" value="CheY-like"/>
    <property type="match status" value="1"/>
</dbReference>
<reference evidence="11" key="1">
    <citation type="submission" date="2020-08" db="EMBL/GenBank/DDBJ databases">
        <title>Genome public.</title>
        <authorList>
            <person name="Liu C."/>
            <person name="Sun Q."/>
        </authorList>
    </citation>
    <scope>NUCLEOTIDE SEQUENCE</scope>
    <source>
        <strain evidence="11">BX5</strain>
    </source>
</reference>
<sequence>MPIINQKIRVLVVDDSMVARSMIMQGLSTHPRIEIIGCAINTMDAKAKIAALKPDVVTMDVEMPGKSGPEFLREYIPQHPVPVILVSSLNLRVFDALDAGAVDFIQKPQNHGDRDAFITALAQKVLVAATAKVRMARPAAPTAVDAAGAKPFPPLGANPALNNVLIGLGASTGGTEATLEVMKRLPEDIPGMVIVQHMPPGFTKMYAERLNRLCKMEVREARNGDEIHRGLALVAPADLQARVVRIGNRYTLSCVPGEKVSGHRPSVDAMFQSMSETVRCKMVGIIMTGMGQDGAAGLLAMRKKGAYTIGQDKASSVVYGMPMVAHDIGAVCTQASCEDIAGVLIRHLKGLA</sequence>
<feature type="domain" description="Response regulatory" evidence="9">
    <location>
        <begin position="9"/>
        <end position="122"/>
    </location>
</feature>
<dbReference type="InterPro" id="IPR001789">
    <property type="entry name" value="Sig_transdc_resp-reg_receiver"/>
</dbReference>
<dbReference type="PANTHER" id="PTHR42872">
    <property type="entry name" value="PROTEIN-GLUTAMATE METHYLESTERASE/PROTEIN-GLUTAMINE GLUTAMINASE"/>
    <property type="match status" value="1"/>
</dbReference>
<accession>A0A8J6MBJ2</accession>
<evidence type="ECO:0000259" key="9">
    <source>
        <dbReference type="PROSITE" id="PS50110"/>
    </source>
</evidence>
<dbReference type="PROSITE" id="PS50110">
    <property type="entry name" value="RESPONSE_REGULATORY"/>
    <property type="match status" value="1"/>
</dbReference>
<evidence type="ECO:0000256" key="8">
    <source>
        <dbReference type="PROSITE-ProRule" id="PRU00169"/>
    </source>
</evidence>
<evidence type="ECO:0000313" key="11">
    <source>
        <dbReference type="EMBL" id="MBC5717945.1"/>
    </source>
</evidence>
<dbReference type="GO" id="GO:0008984">
    <property type="term" value="F:protein-glutamate methylesterase activity"/>
    <property type="evidence" value="ECO:0007669"/>
    <property type="project" value="UniProtKB-UniRule"/>
</dbReference>
<dbReference type="EMBL" id="JACOPN010000008">
    <property type="protein sequence ID" value="MBC5717945.1"/>
    <property type="molecule type" value="Genomic_DNA"/>
</dbReference>
<comment type="PTM">
    <text evidence="6">Phosphorylated by CheA. Phosphorylation of the N-terminal regulatory domain activates the methylesterase activity.</text>
</comment>
<comment type="catalytic activity">
    <reaction evidence="5 6">
        <text>[protein]-L-glutamate 5-O-methyl ester + H2O = L-glutamyl-[protein] + methanol + H(+)</text>
        <dbReference type="Rhea" id="RHEA:23236"/>
        <dbReference type="Rhea" id="RHEA-COMP:10208"/>
        <dbReference type="Rhea" id="RHEA-COMP:10311"/>
        <dbReference type="ChEBI" id="CHEBI:15377"/>
        <dbReference type="ChEBI" id="CHEBI:15378"/>
        <dbReference type="ChEBI" id="CHEBI:17790"/>
        <dbReference type="ChEBI" id="CHEBI:29973"/>
        <dbReference type="ChEBI" id="CHEBI:82795"/>
        <dbReference type="EC" id="3.1.1.61"/>
    </reaction>
</comment>
<evidence type="ECO:0000256" key="5">
    <source>
        <dbReference type="ARBA" id="ARBA00048267"/>
    </source>
</evidence>
<feature type="active site" evidence="6 7">
    <location>
        <position position="171"/>
    </location>
</feature>
<protein>
    <recommendedName>
        <fullName evidence="6">Protein-glutamate methylesterase/protein-glutamine glutaminase</fullName>
        <ecNumber evidence="6">3.1.1.61</ecNumber>
        <ecNumber evidence="6">3.5.1.44</ecNumber>
    </recommendedName>
</protein>
<keyword evidence="2 6" id="KW-0145">Chemotaxis</keyword>
<dbReference type="InterPro" id="IPR008248">
    <property type="entry name" value="CheB-like"/>
</dbReference>
<comment type="domain">
    <text evidence="6">Contains a C-terminal catalytic domain, and an N-terminal region which modulates catalytic activity.</text>
</comment>